<sequence>MNPDNKFSFCEDGDRPITTYTNNAKFRPADQVYVRVPGTTTREGPYTVAAVDNGRYKLCDENKTPVEGDRWLKEEELEFYDPFE</sequence>
<dbReference type="AlphaFoldDB" id="A0AAN7A0L4"/>
<dbReference type="EMBL" id="MU866713">
    <property type="protein sequence ID" value="KAK4170901.1"/>
    <property type="molecule type" value="Genomic_DNA"/>
</dbReference>
<keyword evidence="2" id="KW-1185">Reference proteome</keyword>
<organism evidence="1 2">
    <name type="scientific">Triangularia setosa</name>
    <dbReference type="NCBI Taxonomy" id="2587417"/>
    <lineage>
        <taxon>Eukaryota</taxon>
        <taxon>Fungi</taxon>
        <taxon>Dikarya</taxon>
        <taxon>Ascomycota</taxon>
        <taxon>Pezizomycotina</taxon>
        <taxon>Sordariomycetes</taxon>
        <taxon>Sordariomycetidae</taxon>
        <taxon>Sordariales</taxon>
        <taxon>Podosporaceae</taxon>
        <taxon>Triangularia</taxon>
    </lineage>
</organism>
<reference evidence="1" key="1">
    <citation type="journal article" date="2023" name="Mol. Phylogenet. Evol.">
        <title>Genome-scale phylogeny and comparative genomics of the fungal order Sordariales.</title>
        <authorList>
            <person name="Hensen N."/>
            <person name="Bonometti L."/>
            <person name="Westerberg I."/>
            <person name="Brannstrom I.O."/>
            <person name="Guillou S."/>
            <person name="Cros-Aarteil S."/>
            <person name="Calhoun S."/>
            <person name="Haridas S."/>
            <person name="Kuo A."/>
            <person name="Mondo S."/>
            <person name="Pangilinan J."/>
            <person name="Riley R."/>
            <person name="LaButti K."/>
            <person name="Andreopoulos B."/>
            <person name="Lipzen A."/>
            <person name="Chen C."/>
            <person name="Yan M."/>
            <person name="Daum C."/>
            <person name="Ng V."/>
            <person name="Clum A."/>
            <person name="Steindorff A."/>
            <person name="Ohm R.A."/>
            <person name="Martin F."/>
            <person name="Silar P."/>
            <person name="Natvig D.O."/>
            <person name="Lalanne C."/>
            <person name="Gautier V."/>
            <person name="Ament-Velasquez S.L."/>
            <person name="Kruys A."/>
            <person name="Hutchinson M.I."/>
            <person name="Powell A.J."/>
            <person name="Barry K."/>
            <person name="Miller A.N."/>
            <person name="Grigoriev I.V."/>
            <person name="Debuchy R."/>
            <person name="Gladieux P."/>
            <person name="Hiltunen Thoren M."/>
            <person name="Johannesson H."/>
        </authorList>
    </citation>
    <scope>NUCLEOTIDE SEQUENCE</scope>
    <source>
        <strain evidence="1">CBS 892.96</strain>
    </source>
</reference>
<reference evidence="1" key="2">
    <citation type="submission" date="2023-05" db="EMBL/GenBank/DDBJ databases">
        <authorList>
            <consortium name="Lawrence Berkeley National Laboratory"/>
            <person name="Steindorff A."/>
            <person name="Hensen N."/>
            <person name="Bonometti L."/>
            <person name="Westerberg I."/>
            <person name="Brannstrom I.O."/>
            <person name="Guillou S."/>
            <person name="Cros-Aarteil S."/>
            <person name="Calhoun S."/>
            <person name="Haridas S."/>
            <person name="Kuo A."/>
            <person name="Mondo S."/>
            <person name="Pangilinan J."/>
            <person name="Riley R."/>
            <person name="Labutti K."/>
            <person name="Andreopoulos B."/>
            <person name="Lipzen A."/>
            <person name="Chen C."/>
            <person name="Yanf M."/>
            <person name="Daum C."/>
            <person name="Ng V."/>
            <person name="Clum A."/>
            <person name="Ohm R."/>
            <person name="Martin F."/>
            <person name="Silar P."/>
            <person name="Natvig D."/>
            <person name="Lalanne C."/>
            <person name="Gautier V."/>
            <person name="Ament-Velasquez S.L."/>
            <person name="Kruys A."/>
            <person name="Hutchinson M.I."/>
            <person name="Powell A.J."/>
            <person name="Barry K."/>
            <person name="Miller A.N."/>
            <person name="Grigoriev I.V."/>
            <person name="Debuchy R."/>
            <person name="Gladieux P."/>
            <person name="Thoren M.H."/>
            <person name="Johannesson H."/>
        </authorList>
    </citation>
    <scope>NUCLEOTIDE SEQUENCE</scope>
    <source>
        <strain evidence="1">CBS 892.96</strain>
    </source>
</reference>
<proteinExistence type="predicted"/>
<evidence type="ECO:0000313" key="2">
    <source>
        <dbReference type="Proteomes" id="UP001302321"/>
    </source>
</evidence>
<name>A0AAN7A0L4_9PEZI</name>
<dbReference type="Proteomes" id="UP001302321">
    <property type="component" value="Unassembled WGS sequence"/>
</dbReference>
<protein>
    <submittedName>
        <fullName evidence="1">Uncharacterized protein</fullName>
    </submittedName>
</protein>
<comment type="caution">
    <text evidence="1">The sequence shown here is derived from an EMBL/GenBank/DDBJ whole genome shotgun (WGS) entry which is preliminary data.</text>
</comment>
<evidence type="ECO:0000313" key="1">
    <source>
        <dbReference type="EMBL" id="KAK4170901.1"/>
    </source>
</evidence>
<accession>A0AAN7A0L4</accession>
<gene>
    <name evidence="1" type="ORF">QBC36DRAFT_341048</name>
</gene>